<dbReference type="EMBL" id="CAJOBA010005888">
    <property type="protein sequence ID" value="CAF3757268.1"/>
    <property type="molecule type" value="Genomic_DNA"/>
</dbReference>
<dbReference type="EMBL" id="CAJNOK010005883">
    <property type="protein sequence ID" value="CAF0987012.1"/>
    <property type="molecule type" value="Genomic_DNA"/>
</dbReference>
<dbReference type="Proteomes" id="UP000663829">
    <property type="component" value="Unassembled WGS sequence"/>
</dbReference>
<name>A0A814R1S4_9BILA</name>
<dbReference type="Proteomes" id="UP000682733">
    <property type="component" value="Unassembled WGS sequence"/>
</dbReference>
<evidence type="ECO:0000313" key="4">
    <source>
        <dbReference type="EMBL" id="CAF3890829.1"/>
    </source>
</evidence>
<comment type="caution">
    <text evidence="2">The sequence shown here is derived from an EMBL/GenBank/DDBJ whole genome shotgun (WGS) entry which is preliminary data.</text>
</comment>
<gene>
    <name evidence="2" type="ORF">GPM918_LOCUS20008</name>
    <name evidence="1" type="ORF">OVA965_LOCUS13880</name>
    <name evidence="4" type="ORF">SRO942_LOCUS20000</name>
    <name evidence="3" type="ORF">TMI583_LOCUS13882</name>
</gene>
<proteinExistence type="predicted"/>
<dbReference type="SUPFAM" id="SSF52047">
    <property type="entry name" value="RNI-like"/>
    <property type="match status" value="1"/>
</dbReference>
<evidence type="ECO:0000313" key="1">
    <source>
        <dbReference type="EMBL" id="CAF0987012.1"/>
    </source>
</evidence>
<dbReference type="EMBL" id="CAJOBC010006204">
    <property type="protein sequence ID" value="CAF3890829.1"/>
    <property type="molecule type" value="Genomic_DNA"/>
</dbReference>
<evidence type="ECO:0000313" key="3">
    <source>
        <dbReference type="EMBL" id="CAF3757268.1"/>
    </source>
</evidence>
<keyword evidence="5" id="KW-1185">Reference proteome</keyword>
<protein>
    <submittedName>
        <fullName evidence="2">Uncharacterized protein</fullName>
    </submittedName>
</protein>
<evidence type="ECO:0000313" key="5">
    <source>
        <dbReference type="Proteomes" id="UP000663829"/>
    </source>
</evidence>
<dbReference type="OrthoDB" id="10056549at2759"/>
<evidence type="ECO:0000313" key="2">
    <source>
        <dbReference type="EMBL" id="CAF1127380.1"/>
    </source>
</evidence>
<sequence>MTPMTKYEDLCNEIHMEIYEFLDFYSVFKSFWNINERFNQILTDKRLRLTQTTKYIPAQFFHSYFEQNLSIIGNHLVSLKFQSDENQQNIKLLLLLSICNFSQFHRLESLIIIGGIYSIENLTRLILELKNVSKLTTLYINQIRLVGIYHDNIIKMILFENYLPQLRKFMFLNAFVPSYDSSSQSCHNIENLTISCSKDVLSWLFIHSPKLIYLNLRLYPPFEVHHLSSVEALSLPMVLLLKHLKICIFEVLCCDISIVLKSMPNLKILEINGDASHLALLDGRMIMSLVPTLLKYTIELEMPSPVINVSIDWILETYNWHNVQCSICGCSILLSAKKK</sequence>
<dbReference type="EMBL" id="CAJNOQ010006206">
    <property type="protein sequence ID" value="CAF1127380.1"/>
    <property type="molecule type" value="Genomic_DNA"/>
</dbReference>
<dbReference type="Proteomes" id="UP000677228">
    <property type="component" value="Unassembled WGS sequence"/>
</dbReference>
<accession>A0A814R1S4</accession>
<dbReference type="Proteomes" id="UP000681722">
    <property type="component" value="Unassembled WGS sequence"/>
</dbReference>
<dbReference type="AlphaFoldDB" id="A0A814R1S4"/>
<organism evidence="2 5">
    <name type="scientific">Didymodactylos carnosus</name>
    <dbReference type="NCBI Taxonomy" id="1234261"/>
    <lineage>
        <taxon>Eukaryota</taxon>
        <taxon>Metazoa</taxon>
        <taxon>Spiralia</taxon>
        <taxon>Gnathifera</taxon>
        <taxon>Rotifera</taxon>
        <taxon>Eurotatoria</taxon>
        <taxon>Bdelloidea</taxon>
        <taxon>Philodinida</taxon>
        <taxon>Philodinidae</taxon>
        <taxon>Didymodactylos</taxon>
    </lineage>
</organism>
<reference evidence="2" key="1">
    <citation type="submission" date="2021-02" db="EMBL/GenBank/DDBJ databases">
        <authorList>
            <person name="Nowell W R."/>
        </authorList>
    </citation>
    <scope>NUCLEOTIDE SEQUENCE</scope>
</reference>